<dbReference type="Gene3D" id="1.10.630.10">
    <property type="entry name" value="Cytochrome P450"/>
    <property type="match status" value="1"/>
</dbReference>
<keyword evidence="2" id="KW-0408">Iron</keyword>
<dbReference type="GO" id="GO:0016705">
    <property type="term" value="F:oxidoreductase activity, acting on paired donors, with incorporation or reduction of molecular oxygen"/>
    <property type="evidence" value="ECO:0007669"/>
    <property type="project" value="InterPro"/>
</dbReference>
<dbReference type="InterPro" id="IPR001128">
    <property type="entry name" value="Cyt_P450"/>
</dbReference>
<evidence type="ECO:0000313" key="4">
    <source>
        <dbReference type="Proteomes" id="UP000466966"/>
    </source>
</evidence>
<dbReference type="PANTHER" id="PTHR46696">
    <property type="entry name" value="P450, PUTATIVE (EUROFUNG)-RELATED"/>
    <property type="match status" value="1"/>
</dbReference>
<keyword evidence="2" id="KW-0479">Metal-binding</keyword>
<comment type="caution">
    <text evidence="3">The sequence shown here is derived from an EMBL/GenBank/DDBJ whole genome shotgun (WGS) entry which is preliminary data.</text>
</comment>
<keyword evidence="2" id="KW-0560">Oxidoreductase</keyword>
<dbReference type="GO" id="GO:0005506">
    <property type="term" value="F:iron ion binding"/>
    <property type="evidence" value="ECO:0007669"/>
    <property type="project" value="InterPro"/>
</dbReference>
<dbReference type="AlphaFoldDB" id="A0A844YY96"/>
<dbReference type="PANTHER" id="PTHR46696:SF6">
    <property type="entry name" value="P450, PUTATIVE (EUROFUNG)-RELATED"/>
    <property type="match status" value="1"/>
</dbReference>
<dbReference type="PROSITE" id="PS00086">
    <property type="entry name" value="CYTOCHROME_P450"/>
    <property type="match status" value="1"/>
</dbReference>
<keyword evidence="2" id="KW-0349">Heme</keyword>
<protein>
    <submittedName>
        <fullName evidence="3">Cytochrome P450</fullName>
    </submittedName>
</protein>
<evidence type="ECO:0000313" key="3">
    <source>
        <dbReference type="EMBL" id="MXO71988.1"/>
    </source>
</evidence>
<dbReference type="OrthoDB" id="5522954at2"/>
<dbReference type="GO" id="GO:0020037">
    <property type="term" value="F:heme binding"/>
    <property type="evidence" value="ECO:0007669"/>
    <property type="project" value="InterPro"/>
</dbReference>
<dbReference type="InterPro" id="IPR017972">
    <property type="entry name" value="Cyt_P450_CS"/>
</dbReference>
<gene>
    <name evidence="3" type="ORF">GRI99_10105</name>
</gene>
<dbReference type="InterPro" id="IPR002397">
    <property type="entry name" value="Cyt_P450_B"/>
</dbReference>
<name>A0A844YY96_9SPHN</name>
<dbReference type="Proteomes" id="UP000466966">
    <property type="component" value="Unassembled WGS sequence"/>
</dbReference>
<dbReference type="EMBL" id="WTYV01000003">
    <property type="protein sequence ID" value="MXO71988.1"/>
    <property type="molecule type" value="Genomic_DNA"/>
</dbReference>
<dbReference type="GO" id="GO:0004497">
    <property type="term" value="F:monooxygenase activity"/>
    <property type="evidence" value="ECO:0007669"/>
    <property type="project" value="UniProtKB-KW"/>
</dbReference>
<dbReference type="RefSeq" id="WP_160771914.1">
    <property type="nucleotide sequence ID" value="NZ_WTYV01000003.1"/>
</dbReference>
<organism evidence="3 4">
    <name type="scientific">Alteraurantiacibacter buctensis</name>
    <dbReference type="NCBI Taxonomy" id="1503981"/>
    <lineage>
        <taxon>Bacteria</taxon>
        <taxon>Pseudomonadati</taxon>
        <taxon>Pseudomonadota</taxon>
        <taxon>Alphaproteobacteria</taxon>
        <taxon>Sphingomonadales</taxon>
        <taxon>Erythrobacteraceae</taxon>
        <taxon>Alteraurantiacibacter</taxon>
    </lineage>
</organism>
<sequence length="394" mass="43677">MATRTIDFQPDPVETFDSAWEQFASLRSRCPVAHTDAMGSFWALTRYEDVKRAASDPATFVTSVQNVVPKVAFTGRRPPLHLDPPEHTPYRRTLTPLLSAERSEALAGYARDCADRLLRPLVERGGGDICGEVASYLPVQVFGEWMNVPENWVDRLHDSGRAFILAVNLNDPEAMKRTSLTLYDMARELIALRQEHPLDPATDITTALLANRDRGEPLDPELIVGMVRQVLVVGIVAPTVTTGSIAVHLSRDRALQDFLRANPQRIGAAVEEFLRLYTPYRGFARTAVHPVEFGDVTIPEREAIALVYASANRDETVFPNGSSFELDRPNIADHLAFGRGPHHCPGRHLGRMELRVMLQALLEATPGGFELAGEPVPARWPEIGAISVPLRFLP</sequence>
<dbReference type="Pfam" id="PF00067">
    <property type="entry name" value="p450"/>
    <property type="match status" value="1"/>
</dbReference>
<reference evidence="3 4" key="1">
    <citation type="submission" date="2019-12" db="EMBL/GenBank/DDBJ databases">
        <title>Genomic-based taxomic classification of the family Erythrobacteraceae.</title>
        <authorList>
            <person name="Xu L."/>
        </authorList>
    </citation>
    <scope>NUCLEOTIDE SEQUENCE [LARGE SCALE GENOMIC DNA]</scope>
    <source>
        <strain evidence="3 4">M0322</strain>
    </source>
</reference>
<comment type="similarity">
    <text evidence="1 2">Belongs to the cytochrome P450 family.</text>
</comment>
<dbReference type="SUPFAM" id="SSF48264">
    <property type="entry name" value="Cytochrome P450"/>
    <property type="match status" value="1"/>
</dbReference>
<accession>A0A844YY96</accession>
<keyword evidence="2" id="KW-0503">Monooxygenase</keyword>
<evidence type="ECO:0000256" key="2">
    <source>
        <dbReference type="RuleBase" id="RU000461"/>
    </source>
</evidence>
<proteinExistence type="inferred from homology"/>
<keyword evidence="4" id="KW-1185">Reference proteome</keyword>
<dbReference type="InterPro" id="IPR036396">
    <property type="entry name" value="Cyt_P450_sf"/>
</dbReference>
<dbReference type="PRINTS" id="PR00359">
    <property type="entry name" value="BP450"/>
</dbReference>
<evidence type="ECO:0000256" key="1">
    <source>
        <dbReference type="ARBA" id="ARBA00010617"/>
    </source>
</evidence>